<proteinExistence type="predicted"/>
<sequence length="95" mass="10833">MPDFPDEAGFIFCPVQNLEEEVISDDEDHHSALSKYSSTSDAKKFHKDTNLHSFGSGEDGAYVRSMVNEEADVLVHLKKKCFIFLSCLYQSKQIW</sequence>
<protein>
    <submittedName>
        <fullName evidence="1">Uncharacterized protein</fullName>
    </submittedName>
</protein>
<accession>A0A2P2IVW6</accession>
<dbReference type="AlphaFoldDB" id="A0A2P2IVW6"/>
<dbReference type="EMBL" id="GGEC01004882">
    <property type="protein sequence ID" value="MBW85365.1"/>
    <property type="molecule type" value="Transcribed_RNA"/>
</dbReference>
<name>A0A2P2IVW6_RHIMU</name>
<organism evidence="1">
    <name type="scientific">Rhizophora mucronata</name>
    <name type="common">Asiatic mangrove</name>
    <dbReference type="NCBI Taxonomy" id="61149"/>
    <lineage>
        <taxon>Eukaryota</taxon>
        <taxon>Viridiplantae</taxon>
        <taxon>Streptophyta</taxon>
        <taxon>Embryophyta</taxon>
        <taxon>Tracheophyta</taxon>
        <taxon>Spermatophyta</taxon>
        <taxon>Magnoliopsida</taxon>
        <taxon>eudicotyledons</taxon>
        <taxon>Gunneridae</taxon>
        <taxon>Pentapetalae</taxon>
        <taxon>rosids</taxon>
        <taxon>fabids</taxon>
        <taxon>Malpighiales</taxon>
        <taxon>Rhizophoraceae</taxon>
        <taxon>Rhizophora</taxon>
    </lineage>
</organism>
<evidence type="ECO:0000313" key="1">
    <source>
        <dbReference type="EMBL" id="MBW85365.1"/>
    </source>
</evidence>
<reference evidence="1" key="1">
    <citation type="submission" date="2018-02" db="EMBL/GenBank/DDBJ databases">
        <title>Rhizophora mucronata_Transcriptome.</title>
        <authorList>
            <person name="Meera S.P."/>
            <person name="Sreeshan A."/>
            <person name="Augustine A."/>
        </authorList>
    </citation>
    <scope>NUCLEOTIDE SEQUENCE</scope>
    <source>
        <tissue evidence="1">Leaf</tissue>
    </source>
</reference>